<evidence type="ECO:0000256" key="4">
    <source>
        <dbReference type="ARBA" id="ARBA00022571"/>
    </source>
</evidence>
<evidence type="ECO:0000313" key="10">
    <source>
        <dbReference type="EMBL" id="MBI4595001.1"/>
    </source>
</evidence>
<comment type="catalytic activity">
    <reaction evidence="1">
        <text>2-(N(omega)-L-arginino)succinate = fumarate + L-arginine</text>
        <dbReference type="Rhea" id="RHEA:24020"/>
        <dbReference type="ChEBI" id="CHEBI:29806"/>
        <dbReference type="ChEBI" id="CHEBI:32682"/>
        <dbReference type="ChEBI" id="CHEBI:57472"/>
        <dbReference type="EC" id="4.3.2.1"/>
    </reaction>
</comment>
<evidence type="ECO:0000256" key="6">
    <source>
        <dbReference type="ARBA" id="ARBA00023239"/>
    </source>
</evidence>
<dbReference type="PRINTS" id="PR00145">
    <property type="entry name" value="ARGSUCLYASE"/>
</dbReference>
<evidence type="ECO:0000256" key="1">
    <source>
        <dbReference type="ARBA" id="ARBA00000985"/>
    </source>
</evidence>
<proteinExistence type="inferred from homology"/>
<comment type="caution">
    <text evidence="10">The sequence shown here is derived from an EMBL/GenBank/DDBJ whole genome shotgun (WGS) entry which is preliminary data.</text>
</comment>
<comment type="pathway">
    <text evidence="2">Amino-acid biosynthesis; L-arginine biosynthesis; L-arginine from L-ornithine and carbamoyl phosphate: step 3/3.</text>
</comment>
<dbReference type="InterPro" id="IPR008948">
    <property type="entry name" value="L-Aspartase-like"/>
</dbReference>
<gene>
    <name evidence="10" type="primary">argH</name>
    <name evidence="10" type="ORF">HY730_01315</name>
</gene>
<dbReference type="GO" id="GO:0042450">
    <property type="term" value="P:L-arginine biosynthetic process via ornithine"/>
    <property type="evidence" value="ECO:0007669"/>
    <property type="project" value="UniProtKB-UniRule"/>
</dbReference>
<dbReference type="Gene3D" id="1.10.40.30">
    <property type="entry name" value="Fumarase/aspartase (C-terminal domain)"/>
    <property type="match status" value="1"/>
</dbReference>
<evidence type="ECO:0000256" key="5">
    <source>
        <dbReference type="ARBA" id="ARBA00022605"/>
    </source>
</evidence>
<protein>
    <recommendedName>
        <fullName evidence="3 7">Argininosuccinate lyase</fullName>
        <ecNumber evidence="3 7">4.3.2.1</ecNumber>
    </recommendedName>
</protein>
<dbReference type="InterPro" id="IPR000362">
    <property type="entry name" value="Fumarate_lyase_fam"/>
</dbReference>
<dbReference type="CDD" id="cd01359">
    <property type="entry name" value="Argininosuccinate_lyase"/>
    <property type="match status" value="1"/>
</dbReference>
<sequence length="405" mass="46084">EQDGEIIINALGEILEEIERGEFRFQVEFEDIHMNIEHRLLEKIGPAGGKLHTARSRNDQIALDVRLYLRDQIDRVLELLSDLKKRLIQIAEANEDTVLPGYTHLQRAQAVLFAHHLLAYFDMFSRDEQRFRENRSRVNIMPLGSGALAGTNYPLDRSYVAELLGFEGVTANSLDAVSDRDFLIEFAAASSILMMHLSRMGEELVLWSSAEFSFIELSDAFCTGSSIMPQKKNPDVPELVRGKSSRVFGHLLSLLTLMKGLPLSYNRDLQEDKEPIFDTVETVIKSLRIVLALWGEIKINKERMFQAARESFTNATDLADYLVRKGLPFREAHHIVGSSVRMCLEKGKSLEDLTLDELKSFSPSIEQDVYEYLKLESSISQKRSYGGTSLENVRARLEEIKRELA</sequence>
<name>A0A933GKA9_UNCTE</name>
<dbReference type="FunFam" id="1.20.200.10:FF:000015">
    <property type="entry name" value="argininosuccinate lyase isoform X2"/>
    <property type="match status" value="1"/>
</dbReference>
<dbReference type="PANTHER" id="PTHR43814:SF1">
    <property type="entry name" value="ARGININOSUCCINATE LYASE"/>
    <property type="match status" value="1"/>
</dbReference>
<dbReference type="InterPro" id="IPR020557">
    <property type="entry name" value="Fumarate_lyase_CS"/>
</dbReference>
<dbReference type="SUPFAM" id="SSF48557">
    <property type="entry name" value="L-aspartase-like"/>
    <property type="match status" value="1"/>
</dbReference>
<dbReference type="InterPro" id="IPR024083">
    <property type="entry name" value="Fumarase/histidase_N"/>
</dbReference>
<dbReference type="Gene3D" id="1.20.200.10">
    <property type="entry name" value="Fumarase/aspartase (Central domain)"/>
    <property type="match status" value="1"/>
</dbReference>
<keyword evidence="5" id="KW-0028">Amino-acid biosynthesis</keyword>
<dbReference type="FunFam" id="1.10.40.30:FF:000001">
    <property type="entry name" value="Argininosuccinate lyase"/>
    <property type="match status" value="1"/>
</dbReference>
<dbReference type="EMBL" id="JACQWF010000062">
    <property type="protein sequence ID" value="MBI4595001.1"/>
    <property type="molecule type" value="Genomic_DNA"/>
</dbReference>
<dbReference type="PRINTS" id="PR00149">
    <property type="entry name" value="FUMRATELYASE"/>
</dbReference>
<dbReference type="Pfam" id="PF00206">
    <property type="entry name" value="Lyase_1"/>
    <property type="match status" value="1"/>
</dbReference>
<dbReference type="EC" id="4.3.2.1" evidence="3 7"/>
<keyword evidence="6 10" id="KW-0456">Lyase</keyword>
<dbReference type="PANTHER" id="PTHR43814">
    <property type="entry name" value="ARGININOSUCCINATE LYASE"/>
    <property type="match status" value="1"/>
</dbReference>
<evidence type="ECO:0000313" key="11">
    <source>
        <dbReference type="Proteomes" id="UP000772181"/>
    </source>
</evidence>
<dbReference type="GO" id="GO:0005829">
    <property type="term" value="C:cytosol"/>
    <property type="evidence" value="ECO:0007669"/>
    <property type="project" value="TreeGrafter"/>
</dbReference>
<dbReference type="InterPro" id="IPR009049">
    <property type="entry name" value="Argininosuccinate_lyase"/>
</dbReference>
<dbReference type="Pfam" id="PF14698">
    <property type="entry name" value="ASL_C2"/>
    <property type="match status" value="1"/>
</dbReference>
<dbReference type="InterPro" id="IPR029419">
    <property type="entry name" value="Arg_succ_lyase_C"/>
</dbReference>
<evidence type="ECO:0000256" key="7">
    <source>
        <dbReference type="NCBIfam" id="TIGR00838"/>
    </source>
</evidence>
<dbReference type="PROSITE" id="PS00163">
    <property type="entry name" value="FUMARATE_LYASES"/>
    <property type="match status" value="1"/>
</dbReference>
<dbReference type="GO" id="GO:0004056">
    <property type="term" value="F:argininosuccinate lyase activity"/>
    <property type="evidence" value="ECO:0007669"/>
    <property type="project" value="UniProtKB-UniRule"/>
</dbReference>
<feature type="domain" description="Argininosuccinate lyase C-terminal" evidence="9">
    <location>
        <begin position="312"/>
        <end position="379"/>
    </location>
</feature>
<feature type="non-terminal residue" evidence="10">
    <location>
        <position position="1"/>
    </location>
</feature>
<dbReference type="InterPro" id="IPR022761">
    <property type="entry name" value="Fumarate_lyase_N"/>
</dbReference>
<feature type="domain" description="Fumarate lyase N-terminal" evidence="8">
    <location>
        <begin position="6"/>
        <end position="249"/>
    </location>
</feature>
<dbReference type="AlphaFoldDB" id="A0A933GKA9"/>
<dbReference type="Proteomes" id="UP000772181">
    <property type="component" value="Unassembled WGS sequence"/>
</dbReference>
<dbReference type="HAMAP" id="MF_00006">
    <property type="entry name" value="Arg_succ_lyase"/>
    <property type="match status" value="1"/>
</dbReference>
<dbReference type="NCBIfam" id="TIGR00838">
    <property type="entry name" value="argH"/>
    <property type="match status" value="1"/>
</dbReference>
<evidence type="ECO:0000259" key="9">
    <source>
        <dbReference type="Pfam" id="PF14698"/>
    </source>
</evidence>
<keyword evidence="4" id="KW-0055">Arginine biosynthesis</keyword>
<reference evidence="10" key="1">
    <citation type="submission" date="2020-07" db="EMBL/GenBank/DDBJ databases">
        <title>Huge and variable diversity of episymbiotic CPR bacteria and DPANN archaea in groundwater ecosystems.</title>
        <authorList>
            <person name="He C.Y."/>
            <person name="Keren R."/>
            <person name="Whittaker M."/>
            <person name="Farag I.F."/>
            <person name="Doudna J."/>
            <person name="Cate J.H.D."/>
            <person name="Banfield J.F."/>
        </authorList>
    </citation>
    <scope>NUCLEOTIDE SEQUENCE</scope>
    <source>
        <strain evidence="10">NC_groundwater_1482_Ag_S-0.65um_47_24</strain>
    </source>
</reference>
<accession>A0A933GKA9</accession>
<evidence type="ECO:0000256" key="2">
    <source>
        <dbReference type="ARBA" id="ARBA00004941"/>
    </source>
</evidence>
<evidence type="ECO:0000256" key="3">
    <source>
        <dbReference type="ARBA" id="ARBA00012338"/>
    </source>
</evidence>
<dbReference type="Gene3D" id="1.10.275.10">
    <property type="entry name" value="Fumarase/aspartase (N-terminal domain)"/>
    <property type="match status" value="1"/>
</dbReference>
<evidence type="ECO:0000259" key="8">
    <source>
        <dbReference type="Pfam" id="PF00206"/>
    </source>
</evidence>
<organism evidence="10 11">
    <name type="scientific">Tectimicrobiota bacterium</name>
    <dbReference type="NCBI Taxonomy" id="2528274"/>
    <lineage>
        <taxon>Bacteria</taxon>
        <taxon>Pseudomonadati</taxon>
        <taxon>Nitrospinota/Tectimicrobiota group</taxon>
        <taxon>Candidatus Tectimicrobiota</taxon>
    </lineage>
</organism>